<dbReference type="KEGG" id="caul:KCG34_11455"/>
<dbReference type="InterPro" id="IPR034154">
    <property type="entry name" value="TOPRIM_DnaG/twinkle"/>
</dbReference>
<accession>A0A975G4H7</accession>
<dbReference type="Pfam" id="PF23639">
    <property type="entry name" value="DUF7146"/>
    <property type="match status" value="1"/>
</dbReference>
<sequence>MIDSAAELSKRLADRAEAVCRCYLSKGRRAGAYWVVGDVANSPGRSLYVRLHKTHDGAPAGKWTDAATGEHGDLLDLIGRRLALASLHEVLAEARRFLGEAEPTPITEASGYASVAKDRSAASRRLFAMAGPIQGTLAADYLRGRGILDLRGCASLRFHPRCWRVAEPGEALPGERRVTPAMIAAVTDLEGQICGVHRTWLDWRTKDKADVPSPRRAMGRLLGNAVRFGLAHEVMAVGEGIETVLSLRQVLPRMPMAAALSANHLALVEWSPGLKRLYIARDADSAGFLATDRLALRAQKAGIGVLVLEPALDDFNADLARHGAKGLHAHLATQIDPADLNRFAAPHLISG</sequence>
<feature type="domain" description="Toprim" evidence="1">
    <location>
        <begin position="235"/>
        <end position="324"/>
    </location>
</feature>
<dbReference type="Gene3D" id="3.40.1360.10">
    <property type="match status" value="1"/>
</dbReference>
<evidence type="ECO:0000259" key="1">
    <source>
        <dbReference type="Pfam" id="PF13362"/>
    </source>
</evidence>
<dbReference type="InterPro" id="IPR055570">
    <property type="entry name" value="DUF7146"/>
</dbReference>
<dbReference type="AlphaFoldDB" id="A0A975G4H7"/>
<evidence type="ECO:0000313" key="3">
    <source>
        <dbReference type="EMBL" id="QUD90427.1"/>
    </source>
</evidence>
<dbReference type="CDD" id="cd01029">
    <property type="entry name" value="TOPRIM_primases"/>
    <property type="match status" value="1"/>
</dbReference>
<dbReference type="Proteomes" id="UP000676409">
    <property type="component" value="Chromosome"/>
</dbReference>
<reference evidence="3" key="1">
    <citation type="submission" date="2021-04" db="EMBL/GenBank/DDBJ databases">
        <title>The complete genome sequence of Caulobacter sp. S6.</title>
        <authorList>
            <person name="Tang Y."/>
            <person name="Ouyang W."/>
            <person name="Liu Q."/>
            <person name="Huang B."/>
            <person name="Guo Z."/>
            <person name="Lei P."/>
        </authorList>
    </citation>
    <scope>NUCLEOTIDE SEQUENCE</scope>
    <source>
        <strain evidence="3">S6</strain>
    </source>
</reference>
<keyword evidence="4" id="KW-1185">Reference proteome</keyword>
<protein>
    <submittedName>
        <fullName evidence="3">Toprim domain-containing protein</fullName>
    </submittedName>
</protein>
<feature type="domain" description="DUF7146" evidence="2">
    <location>
        <begin position="118"/>
        <end position="228"/>
    </location>
</feature>
<gene>
    <name evidence="3" type="ORF">KCG34_11455</name>
</gene>
<dbReference type="RefSeq" id="WP_211940478.1">
    <property type="nucleotide sequence ID" value="NZ_CP073078.1"/>
</dbReference>
<evidence type="ECO:0000259" key="2">
    <source>
        <dbReference type="Pfam" id="PF23639"/>
    </source>
</evidence>
<evidence type="ECO:0000313" key="4">
    <source>
        <dbReference type="Proteomes" id="UP000676409"/>
    </source>
</evidence>
<name>A0A975G4H7_9CAUL</name>
<dbReference type="Pfam" id="PF13362">
    <property type="entry name" value="Toprim_3"/>
    <property type="match status" value="1"/>
</dbReference>
<organism evidence="3 4">
    <name type="scientific">Phenylobacterium montanum</name>
    <dbReference type="NCBI Taxonomy" id="2823693"/>
    <lineage>
        <taxon>Bacteria</taxon>
        <taxon>Pseudomonadati</taxon>
        <taxon>Pseudomonadota</taxon>
        <taxon>Alphaproteobacteria</taxon>
        <taxon>Caulobacterales</taxon>
        <taxon>Caulobacteraceae</taxon>
        <taxon>Phenylobacterium</taxon>
    </lineage>
</organism>
<dbReference type="EMBL" id="CP073078">
    <property type="protein sequence ID" value="QUD90427.1"/>
    <property type="molecule type" value="Genomic_DNA"/>
</dbReference>
<dbReference type="InterPro" id="IPR006171">
    <property type="entry name" value="TOPRIM_dom"/>
</dbReference>
<proteinExistence type="predicted"/>